<evidence type="ECO:0000313" key="1">
    <source>
        <dbReference type="EMBL" id="SVC73872.1"/>
    </source>
</evidence>
<sequence>QGEGLHVVNLLLSQWGNLFTNTEEFTGSASISGNGDSIVYATQENRQHMLGHLTLLGLKEPVMPWCSGGPGEAELGGNLETTLSHWADACHAQGGTVVIPHIPTPNCEPATLIATGRADAVEMLVHSEYNHLEYYKYLNCGYKLPLAGGTDKMSSDVPVGIYRTYAYVPDVEEFTYDAWCKALRSGNTFHSAGPILKFSVNGEPLGNTVQLTGNGGTVEVIATAESILPIHSLEIVQQGRVAASTEDANGTRKLELRASLKIEGNTWLAARCAGPNYTSLPHYDGWRRGIMAHTSPIYIACGGEYHLFNLENAQYMLSLVDGGLSYIRQRSPQLNPGTITHH</sequence>
<dbReference type="NCBIfam" id="NF038032">
    <property type="entry name" value="CehA_McbA_metalo"/>
    <property type="match status" value="1"/>
</dbReference>
<dbReference type="InterPro" id="IPR016195">
    <property type="entry name" value="Pol/histidinol_Pase-like"/>
</dbReference>
<dbReference type="SUPFAM" id="SSF89550">
    <property type="entry name" value="PHP domain-like"/>
    <property type="match status" value="1"/>
</dbReference>
<feature type="non-terminal residue" evidence="1">
    <location>
        <position position="1"/>
    </location>
</feature>
<protein>
    <submittedName>
        <fullName evidence="1">Uncharacterized protein</fullName>
    </submittedName>
</protein>
<dbReference type="Gene3D" id="3.20.20.140">
    <property type="entry name" value="Metal-dependent hydrolases"/>
    <property type="match status" value="1"/>
</dbReference>
<gene>
    <name evidence="1" type="ORF">METZ01_LOCUS326726</name>
</gene>
<feature type="non-terminal residue" evidence="1">
    <location>
        <position position="342"/>
    </location>
</feature>
<dbReference type="EMBL" id="UINC01108049">
    <property type="protein sequence ID" value="SVC73872.1"/>
    <property type="molecule type" value="Genomic_DNA"/>
</dbReference>
<dbReference type="AlphaFoldDB" id="A0A382PPF2"/>
<name>A0A382PPF2_9ZZZZ</name>
<organism evidence="1">
    <name type="scientific">marine metagenome</name>
    <dbReference type="NCBI Taxonomy" id="408172"/>
    <lineage>
        <taxon>unclassified sequences</taxon>
        <taxon>metagenomes</taxon>
        <taxon>ecological metagenomes</taxon>
    </lineage>
</organism>
<accession>A0A382PPF2</accession>
<proteinExistence type="predicted"/>
<reference evidence="1" key="1">
    <citation type="submission" date="2018-05" db="EMBL/GenBank/DDBJ databases">
        <authorList>
            <person name="Lanie J.A."/>
            <person name="Ng W.-L."/>
            <person name="Kazmierczak K.M."/>
            <person name="Andrzejewski T.M."/>
            <person name="Davidsen T.M."/>
            <person name="Wayne K.J."/>
            <person name="Tettelin H."/>
            <person name="Glass J.I."/>
            <person name="Rusch D."/>
            <person name="Podicherti R."/>
            <person name="Tsui H.-C.T."/>
            <person name="Winkler M.E."/>
        </authorList>
    </citation>
    <scope>NUCLEOTIDE SEQUENCE</scope>
</reference>